<evidence type="ECO:0000256" key="2">
    <source>
        <dbReference type="ARBA" id="ARBA00022448"/>
    </source>
</evidence>
<reference evidence="14 15" key="1">
    <citation type="journal article" date="2016" name="BMC Genomics">
        <title>Combined genomic and structural analyses of a cultured magnetotactic bacterium reveals its niche adaptation to a dynamic environment.</title>
        <authorList>
            <person name="Araujo A.C."/>
            <person name="Morillo V."/>
            <person name="Cypriano J."/>
            <person name="Teixeira L.C."/>
            <person name="Leao P."/>
            <person name="Lyra S."/>
            <person name="Almeida L.G."/>
            <person name="Bazylinski D.A."/>
            <person name="Vasconcellos A.T."/>
            <person name="Abreu F."/>
            <person name="Lins U."/>
        </authorList>
    </citation>
    <scope>NUCLEOTIDE SEQUENCE [LARGE SCALE GENOMIC DNA]</scope>
    <source>
        <strain evidence="14 15">IT-1</strain>
    </source>
</reference>
<evidence type="ECO:0000313" key="15">
    <source>
        <dbReference type="Proteomes" id="UP000194003"/>
    </source>
</evidence>
<evidence type="ECO:0000256" key="11">
    <source>
        <dbReference type="SAM" id="Phobius"/>
    </source>
</evidence>
<dbReference type="PANTHER" id="PTHR43394:SF1">
    <property type="entry name" value="ATP-BINDING CASSETTE SUB-FAMILY B MEMBER 10, MITOCHONDRIAL"/>
    <property type="match status" value="1"/>
</dbReference>
<keyword evidence="3" id="KW-1003">Cell membrane</keyword>
<evidence type="ECO:0000313" key="14">
    <source>
        <dbReference type="EMBL" id="OSM05173.1"/>
    </source>
</evidence>
<evidence type="ECO:0000256" key="8">
    <source>
        <dbReference type="ARBA" id="ARBA00022989"/>
    </source>
</evidence>
<evidence type="ECO:0000256" key="5">
    <source>
        <dbReference type="ARBA" id="ARBA00022741"/>
    </source>
</evidence>
<dbReference type="Pfam" id="PF00664">
    <property type="entry name" value="ABC_membrane"/>
    <property type="match status" value="1"/>
</dbReference>
<dbReference type="InterPro" id="IPR039421">
    <property type="entry name" value="Type_1_exporter"/>
</dbReference>
<dbReference type="InterPro" id="IPR003593">
    <property type="entry name" value="AAA+_ATPase"/>
</dbReference>
<gene>
    <name evidence="14" type="ORF">MAIT1_05179</name>
</gene>
<dbReference type="Gene3D" id="3.40.50.300">
    <property type="entry name" value="P-loop containing nucleotide triphosphate hydrolases"/>
    <property type="match status" value="1"/>
</dbReference>
<feature type="domain" description="ABC transmembrane type-1" evidence="13">
    <location>
        <begin position="32"/>
        <end position="312"/>
    </location>
</feature>
<dbReference type="InterPro" id="IPR017871">
    <property type="entry name" value="ABC_transporter-like_CS"/>
</dbReference>
<dbReference type="GO" id="GO:0015421">
    <property type="term" value="F:ABC-type oligopeptide transporter activity"/>
    <property type="evidence" value="ECO:0007669"/>
    <property type="project" value="TreeGrafter"/>
</dbReference>
<accession>A0A1Y2K6J5</accession>
<dbReference type="InterPro" id="IPR036640">
    <property type="entry name" value="ABC1_TM_sf"/>
</dbReference>
<dbReference type="RefSeq" id="WP_085441806.1">
    <property type="nucleotide sequence ID" value="NZ_LVJN01000018.1"/>
</dbReference>
<dbReference type="FunFam" id="3.40.50.300:FF:000287">
    <property type="entry name" value="Multidrug ABC transporter ATP-binding protein"/>
    <property type="match status" value="1"/>
</dbReference>
<keyword evidence="5" id="KW-0547">Nucleotide-binding</keyword>
<keyword evidence="10 11" id="KW-0472">Membrane</keyword>
<keyword evidence="7" id="KW-1278">Translocase</keyword>
<comment type="caution">
    <text evidence="14">The sequence shown here is derived from an EMBL/GenBank/DDBJ whole genome shotgun (WGS) entry which is preliminary data.</text>
</comment>
<comment type="subcellular location">
    <subcellularLocation>
        <location evidence="1">Cell membrane</location>
        <topology evidence="1">Multi-pass membrane protein</topology>
    </subcellularLocation>
</comment>
<dbReference type="Proteomes" id="UP000194003">
    <property type="component" value="Unassembled WGS sequence"/>
</dbReference>
<evidence type="ECO:0000256" key="9">
    <source>
        <dbReference type="ARBA" id="ARBA00023055"/>
    </source>
</evidence>
<keyword evidence="4 11" id="KW-0812">Transmembrane</keyword>
<protein>
    <submittedName>
        <fullName evidence="14">Putative lipid A ABC exporter, fused ATPase and inner membrane subunits MsbA</fullName>
    </submittedName>
</protein>
<dbReference type="PROSITE" id="PS50893">
    <property type="entry name" value="ABC_TRANSPORTER_2"/>
    <property type="match status" value="1"/>
</dbReference>
<dbReference type="STRING" id="1434232.MAIT1_05179"/>
<feature type="domain" description="ABC transporter" evidence="12">
    <location>
        <begin position="346"/>
        <end position="581"/>
    </location>
</feature>
<dbReference type="SUPFAM" id="SSF90123">
    <property type="entry name" value="ABC transporter transmembrane region"/>
    <property type="match status" value="1"/>
</dbReference>
<evidence type="ECO:0000256" key="7">
    <source>
        <dbReference type="ARBA" id="ARBA00022967"/>
    </source>
</evidence>
<keyword evidence="9" id="KW-0445">Lipid transport</keyword>
<dbReference type="AlphaFoldDB" id="A0A1Y2K6J5"/>
<feature type="transmembrane region" description="Helical" evidence="11">
    <location>
        <begin position="106"/>
        <end position="128"/>
    </location>
</feature>
<evidence type="ECO:0000259" key="12">
    <source>
        <dbReference type="PROSITE" id="PS50893"/>
    </source>
</evidence>
<dbReference type="InterPro" id="IPR011917">
    <property type="entry name" value="ABC_transpr_lipidA"/>
</dbReference>
<dbReference type="PROSITE" id="PS50929">
    <property type="entry name" value="ABC_TM1F"/>
    <property type="match status" value="1"/>
</dbReference>
<keyword evidence="15" id="KW-1185">Reference proteome</keyword>
<dbReference type="PROSITE" id="PS00211">
    <property type="entry name" value="ABC_TRANSPORTER_1"/>
    <property type="match status" value="1"/>
</dbReference>
<dbReference type="SUPFAM" id="SSF52540">
    <property type="entry name" value="P-loop containing nucleoside triphosphate hydrolases"/>
    <property type="match status" value="1"/>
</dbReference>
<dbReference type="SMART" id="SM00382">
    <property type="entry name" value="AAA"/>
    <property type="match status" value="1"/>
</dbReference>
<dbReference type="CDD" id="cd18552">
    <property type="entry name" value="ABC_6TM_MsbA_like"/>
    <property type="match status" value="1"/>
</dbReference>
<dbReference type="GO" id="GO:0016887">
    <property type="term" value="F:ATP hydrolysis activity"/>
    <property type="evidence" value="ECO:0007669"/>
    <property type="project" value="InterPro"/>
</dbReference>
<dbReference type="Pfam" id="PF00005">
    <property type="entry name" value="ABC_tran"/>
    <property type="match status" value="1"/>
</dbReference>
<feature type="transmembrane region" description="Helical" evidence="11">
    <location>
        <begin position="169"/>
        <end position="188"/>
    </location>
</feature>
<sequence length="591" mass="65579">MSLQPVNTVDNKALFLRFKDEVWPYRWLLLPAMVAMMVMAGTNGAIAYMVQPILDDLFIKQDRQMLLIVPMVILAIFLVRGAAYFVQTYLMEYVGLRVVRSMQVRLYNHLLALDMAQVLGNATGGYISRIISDTNLLKSAASSVIANIFREGFTVIVLLGMVFYQNFELALVSAIGLPAAGFLIYRFGRRMRKLSRIRQERMESVVSHLEQTISGLRVVRAFNMEPRERAEFRHITKAVFAIQKKAIFVRAVSNPSMDIIAGLVIFGVITYAGNAIIEGQTTTGAFFSFLTALIMAYTPIKRFTSLNNALQESLAAARRVFEFLDIPPTIVSPPAPRETPAVTQGVNFNNVTFRYAPDLPPVLRDLNLSVRAGERIALVGQSGSGKSTLVNLLPRFYDVTEGAIEIDGVDIRDISMRGLRSRISMVTQEVILFNDSVRNNIAYGGGSDDPDKIRQAAADANALEFIEKLPEGFDTVIGDRGVKLSGGQRQRLSIARSILKDSPILILDEATSALDTESERLVQQALDRLMEGRTTLVIAHRLSTIQNADRILVLRNGVIVEMGSHAVLLEKGGEYARLHAIQFHNEEPIGN</sequence>
<dbReference type="GO" id="GO:0005524">
    <property type="term" value="F:ATP binding"/>
    <property type="evidence" value="ECO:0007669"/>
    <property type="project" value="UniProtKB-KW"/>
</dbReference>
<evidence type="ECO:0000256" key="1">
    <source>
        <dbReference type="ARBA" id="ARBA00004651"/>
    </source>
</evidence>
<keyword evidence="8 11" id="KW-1133">Transmembrane helix</keyword>
<dbReference type="Gene3D" id="1.20.1560.10">
    <property type="entry name" value="ABC transporter type 1, transmembrane domain"/>
    <property type="match status" value="1"/>
</dbReference>
<dbReference type="CDD" id="cd03251">
    <property type="entry name" value="ABCC_MsbA"/>
    <property type="match status" value="1"/>
</dbReference>
<keyword evidence="6" id="KW-0067">ATP-binding</keyword>
<dbReference type="NCBIfam" id="TIGR02203">
    <property type="entry name" value="MsbA_lipidA"/>
    <property type="match status" value="1"/>
</dbReference>
<dbReference type="EMBL" id="LVJN01000018">
    <property type="protein sequence ID" value="OSM05173.1"/>
    <property type="molecule type" value="Genomic_DNA"/>
</dbReference>
<dbReference type="GO" id="GO:0005886">
    <property type="term" value="C:plasma membrane"/>
    <property type="evidence" value="ECO:0007669"/>
    <property type="project" value="UniProtKB-SubCell"/>
</dbReference>
<evidence type="ECO:0000256" key="4">
    <source>
        <dbReference type="ARBA" id="ARBA00022692"/>
    </source>
</evidence>
<feature type="transmembrane region" description="Helical" evidence="11">
    <location>
        <begin position="66"/>
        <end position="86"/>
    </location>
</feature>
<evidence type="ECO:0000256" key="3">
    <source>
        <dbReference type="ARBA" id="ARBA00022475"/>
    </source>
</evidence>
<dbReference type="GO" id="GO:0034040">
    <property type="term" value="F:ATPase-coupled lipid transmembrane transporter activity"/>
    <property type="evidence" value="ECO:0007669"/>
    <property type="project" value="InterPro"/>
</dbReference>
<dbReference type="InterPro" id="IPR027417">
    <property type="entry name" value="P-loop_NTPase"/>
</dbReference>
<feature type="transmembrane region" description="Helical" evidence="11">
    <location>
        <begin position="27"/>
        <end position="54"/>
    </location>
</feature>
<evidence type="ECO:0000259" key="13">
    <source>
        <dbReference type="PROSITE" id="PS50929"/>
    </source>
</evidence>
<proteinExistence type="predicted"/>
<organism evidence="14 15">
    <name type="scientific">Magnetofaba australis IT-1</name>
    <dbReference type="NCBI Taxonomy" id="1434232"/>
    <lineage>
        <taxon>Bacteria</taxon>
        <taxon>Pseudomonadati</taxon>
        <taxon>Pseudomonadota</taxon>
        <taxon>Magnetococcia</taxon>
        <taxon>Magnetococcales</taxon>
        <taxon>Magnetococcaceae</taxon>
        <taxon>Magnetofaba</taxon>
    </lineage>
</organism>
<evidence type="ECO:0000256" key="10">
    <source>
        <dbReference type="ARBA" id="ARBA00023136"/>
    </source>
</evidence>
<dbReference type="PANTHER" id="PTHR43394">
    <property type="entry name" value="ATP-DEPENDENT PERMEASE MDL1, MITOCHONDRIAL"/>
    <property type="match status" value="1"/>
</dbReference>
<feature type="transmembrane region" description="Helical" evidence="11">
    <location>
        <begin position="259"/>
        <end position="277"/>
    </location>
</feature>
<evidence type="ECO:0000256" key="6">
    <source>
        <dbReference type="ARBA" id="ARBA00022840"/>
    </source>
</evidence>
<dbReference type="InterPro" id="IPR011527">
    <property type="entry name" value="ABC1_TM_dom"/>
</dbReference>
<dbReference type="OrthoDB" id="9804259at2"/>
<keyword evidence="2" id="KW-0813">Transport</keyword>
<name>A0A1Y2K6J5_9PROT</name>
<dbReference type="InterPro" id="IPR003439">
    <property type="entry name" value="ABC_transporter-like_ATP-bd"/>
</dbReference>